<keyword evidence="2" id="KW-1185">Reference proteome</keyword>
<dbReference type="Proteomes" id="UP000317663">
    <property type="component" value="Unassembled WGS sequence"/>
</dbReference>
<dbReference type="AlphaFoldDB" id="A0A502GI66"/>
<dbReference type="PANTHER" id="PTHR34413">
    <property type="entry name" value="PROPHAGE TAIL FIBER ASSEMBLY PROTEIN HOMOLOG TFAE-RELATED-RELATED"/>
    <property type="match status" value="1"/>
</dbReference>
<reference evidence="1 2" key="1">
    <citation type="journal article" date="2019" name="Environ. Microbiol.">
        <title>Species interactions and distinct microbial communities in high Arctic permafrost affected cryosols are associated with the CH4 and CO2 gas fluxes.</title>
        <authorList>
            <person name="Altshuler I."/>
            <person name="Hamel J."/>
            <person name="Turney S."/>
            <person name="Magnuson E."/>
            <person name="Levesque R."/>
            <person name="Greer C."/>
            <person name="Whyte L.G."/>
        </authorList>
    </citation>
    <scope>NUCLEOTIDE SEQUENCE [LARGE SCALE GENOMIC DNA]</scope>
    <source>
        <strain evidence="1 2">E4</strain>
    </source>
</reference>
<dbReference type="EMBL" id="RCZD01000006">
    <property type="protein sequence ID" value="TPG61491.1"/>
    <property type="molecule type" value="Genomic_DNA"/>
</dbReference>
<accession>A0A502GI66</accession>
<name>A0A502GI66_9GAMM</name>
<dbReference type="PANTHER" id="PTHR34413:SF2">
    <property type="entry name" value="PROPHAGE TAIL FIBER ASSEMBLY PROTEIN HOMOLOG TFAE-RELATED"/>
    <property type="match status" value="1"/>
</dbReference>
<dbReference type="Pfam" id="PF02413">
    <property type="entry name" value="Caudo_TAP"/>
    <property type="match status" value="1"/>
</dbReference>
<gene>
    <name evidence="1" type="ORF">EAH77_12685</name>
</gene>
<comment type="caution">
    <text evidence="1">The sequence shown here is derived from an EMBL/GenBank/DDBJ whole genome shotgun (WGS) entry which is preliminary data.</text>
</comment>
<evidence type="ECO:0000313" key="1">
    <source>
        <dbReference type="EMBL" id="TPG61491.1"/>
    </source>
</evidence>
<protein>
    <submittedName>
        <fullName evidence="1">Tail fiber assembly protein</fullName>
    </submittedName>
</protein>
<organism evidence="1 2">
    <name type="scientific">Ewingella americana</name>
    <dbReference type="NCBI Taxonomy" id="41202"/>
    <lineage>
        <taxon>Bacteria</taxon>
        <taxon>Pseudomonadati</taxon>
        <taxon>Pseudomonadota</taxon>
        <taxon>Gammaproteobacteria</taxon>
        <taxon>Enterobacterales</taxon>
        <taxon>Yersiniaceae</taxon>
        <taxon>Ewingella</taxon>
    </lineage>
</organism>
<dbReference type="InterPro" id="IPR003458">
    <property type="entry name" value="Phage_T4_Gp38_tail_assem"/>
</dbReference>
<dbReference type="OrthoDB" id="8596093at2"/>
<evidence type="ECO:0000313" key="2">
    <source>
        <dbReference type="Proteomes" id="UP000317663"/>
    </source>
</evidence>
<dbReference type="InterPro" id="IPR051220">
    <property type="entry name" value="TFA_Chaperone"/>
</dbReference>
<sequence>MFKVSAENQIVKVFNFVPTTKELIGPCDAWVVPHTGLPANCTTDKPPVLKINQAAVYINTGWQIVEDYRGATVYDISNRGASRVDALGPIPDDKTRIAPASEFDEWNGKKWVKDKSVEKTTLINQAAQDKKDRIAVASEHISILTFAKDSEQATEDELLLLTAWQNHRLQLSRVDVSSAPDVIWPGEPADVA</sequence>
<dbReference type="RefSeq" id="WP_140473170.1">
    <property type="nucleotide sequence ID" value="NZ_RCZD01000006.1"/>
</dbReference>
<proteinExistence type="predicted"/>